<feature type="signal peptide" evidence="8">
    <location>
        <begin position="1"/>
        <end position="23"/>
    </location>
</feature>
<dbReference type="GO" id="GO:0016042">
    <property type="term" value="P:lipid catabolic process"/>
    <property type="evidence" value="ECO:0007669"/>
    <property type="project" value="UniProtKB-KW"/>
</dbReference>
<keyword evidence="3" id="KW-0964">Secreted</keyword>
<keyword evidence="6" id="KW-0442">Lipid degradation</keyword>
<evidence type="ECO:0000256" key="8">
    <source>
        <dbReference type="SAM" id="SignalP"/>
    </source>
</evidence>
<dbReference type="InterPro" id="IPR051238">
    <property type="entry name" value="GDSL_esterase/lipase"/>
</dbReference>
<name>A0ABD1MDL5_9FABA</name>
<evidence type="ECO:0000256" key="3">
    <source>
        <dbReference type="ARBA" id="ARBA00022525"/>
    </source>
</evidence>
<protein>
    <recommendedName>
        <fullName evidence="11">GDSL esterase/lipase</fullName>
    </recommendedName>
</protein>
<evidence type="ECO:0000313" key="10">
    <source>
        <dbReference type="Proteomes" id="UP001603857"/>
    </source>
</evidence>
<evidence type="ECO:0000256" key="4">
    <source>
        <dbReference type="ARBA" id="ARBA00022729"/>
    </source>
</evidence>
<gene>
    <name evidence="9" type="ORF">Fmac_015082</name>
</gene>
<evidence type="ECO:0000256" key="1">
    <source>
        <dbReference type="ARBA" id="ARBA00004613"/>
    </source>
</evidence>
<dbReference type="AlphaFoldDB" id="A0ABD1MDL5"/>
<accession>A0ABD1MDL5</accession>
<organism evidence="9 10">
    <name type="scientific">Flemingia macrophylla</name>
    <dbReference type="NCBI Taxonomy" id="520843"/>
    <lineage>
        <taxon>Eukaryota</taxon>
        <taxon>Viridiplantae</taxon>
        <taxon>Streptophyta</taxon>
        <taxon>Embryophyta</taxon>
        <taxon>Tracheophyta</taxon>
        <taxon>Spermatophyta</taxon>
        <taxon>Magnoliopsida</taxon>
        <taxon>eudicotyledons</taxon>
        <taxon>Gunneridae</taxon>
        <taxon>Pentapetalae</taxon>
        <taxon>rosids</taxon>
        <taxon>fabids</taxon>
        <taxon>Fabales</taxon>
        <taxon>Fabaceae</taxon>
        <taxon>Papilionoideae</taxon>
        <taxon>50 kb inversion clade</taxon>
        <taxon>NPAAA clade</taxon>
        <taxon>indigoferoid/millettioid clade</taxon>
        <taxon>Phaseoleae</taxon>
        <taxon>Flemingia</taxon>
    </lineage>
</organism>
<comment type="caution">
    <text evidence="9">The sequence shown here is derived from an EMBL/GenBank/DDBJ whole genome shotgun (WGS) entry which is preliminary data.</text>
</comment>
<evidence type="ECO:0000256" key="6">
    <source>
        <dbReference type="ARBA" id="ARBA00022963"/>
    </source>
</evidence>
<dbReference type="Gene3D" id="3.40.50.1110">
    <property type="entry name" value="SGNH hydrolase"/>
    <property type="match status" value="1"/>
</dbReference>
<comment type="similarity">
    <text evidence="2">Belongs to the 'GDSL' lipolytic enzyme family.</text>
</comment>
<evidence type="ECO:0000256" key="7">
    <source>
        <dbReference type="ARBA" id="ARBA00023098"/>
    </source>
</evidence>
<evidence type="ECO:0000313" key="9">
    <source>
        <dbReference type="EMBL" id="KAL2333869.1"/>
    </source>
</evidence>
<keyword evidence="4 8" id="KW-0732">Signal</keyword>
<keyword evidence="5" id="KW-0378">Hydrolase</keyword>
<dbReference type="PANTHER" id="PTHR45650">
    <property type="entry name" value="GDSL-LIKE LIPASE/ACYLHYDROLASE-RELATED"/>
    <property type="match status" value="1"/>
</dbReference>
<comment type="subcellular location">
    <subcellularLocation>
        <location evidence="1">Secreted</location>
    </subcellularLocation>
</comment>
<dbReference type="InterPro" id="IPR036514">
    <property type="entry name" value="SGNH_hydro_sf"/>
</dbReference>
<feature type="chain" id="PRO_5044778202" description="GDSL esterase/lipase" evidence="8">
    <location>
        <begin position="24"/>
        <end position="93"/>
    </location>
</feature>
<dbReference type="GO" id="GO:0016787">
    <property type="term" value="F:hydrolase activity"/>
    <property type="evidence" value="ECO:0007669"/>
    <property type="project" value="UniProtKB-KW"/>
</dbReference>
<evidence type="ECO:0000256" key="5">
    <source>
        <dbReference type="ARBA" id="ARBA00022801"/>
    </source>
</evidence>
<sequence length="93" mass="10134">MGKRLMGVLILILLLALIGWSLSVDTESKVPAVYLFGDSTLDVGTNNFLIDSKARADKKFYGIDFLNQEPTGRFSNDYNTADSIGINFNLAAG</sequence>
<evidence type="ECO:0000256" key="2">
    <source>
        <dbReference type="ARBA" id="ARBA00008668"/>
    </source>
</evidence>
<proteinExistence type="inferred from homology"/>
<evidence type="ECO:0008006" key="11">
    <source>
        <dbReference type="Google" id="ProtNLM"/>
    </source>
</evidence>
<keyword evidence="7" id="KW-0443">Lipid metabolism</keyword>
<dbReference type="EMBL" id="JBGMDY010000005">
    <property type="protein sequence ID" value="KAL2333869.1"/>
    <property type="molecule type" value="Genomic_DNA"/>
</dbReference>
<dbReference type="GO" id="GO:0005576">
    <property type="term" value="C:extracellular region"/>
    <property type="evidence" value="ECO:0007669"/>
    <property type="project" value="UniProtKB-SubCell"/>
</dbReference>
<dbReference type="Proteomes" id="UP001603857">
    <property type="component" value="Unassembled WGS sequence"/>
</dbReference>
<keyword evidence="10" id="KW-1185">Reference proteome</keyword>
<reference evidence="9 10" key="1">
    <citation type="submission" date="2024-08" db="EMBL/GenBank/DDBJ databases">
        <title>Insights into the chromosomal genome structure of Flemingia macrophylla.</title>
        <authorList>
            <person name="Ding Y."/>
            <person name="Zhao Y."/>
            <person name="Bi W."/>
            <person name="Wu M."/>
            <person name="Zhao G."/>
            <person name="Gong Y."/>
            <person name="Li W."/>
            <person name="Zhang P."/>
        </authorList>
    </citation>
    <scope>NUCLEOTIDE SEQUENCE [LARGE SCALE GENOMIC DNA]</scope>
    <source>
        <strain evidence="9">DYQJB</strain>
        <tissue evidence="9">Leaf</tissue>
    </source>
</reference>